<dbReference type="EMBL" id="CAFBPR010000035">
    <property type="protein sequence ID" value="CAB5018576.1"/>
    <property type="molecule type" value="Genomic_DNA"/>
</dbReference>
<dbReference type="EMBL" id="CAEZVA010000035">
    <property type="protein sequence ID" value="CAB4615240.1"/>
    <property type="molecule type" value="Genomic_DNA"/>
</dbReference>
<evidence type="ECO:0000313" key="3">
    <source>
        <dbReference type="EMBL" id="CAB4563062.1"/>
    </source>
</evidence>
<evidence type="ECO:0000313" key="9">
    <source>
        <dbReference type="EMBL" id="CAB5111514.1"/>
    </source>
</evidence>
<dbReference type="EMBL" id="CAEZYN010000092">
    <property type="protein sequence ID" value="CAB4727320.1"/>
    <property type="molecule type" value="Genomic_DNA"/>
</dbReference>
<sequence>MENNEIAQIAKEYEEATNIFLTAFEKLAPADLDKAKQDGWNARQVIHHLADSEAQSCARLKRLIAEPGSVIQGYDENIWAQNPTLGYTQLPIENSLALFKASRAASLEIINRLTVEQLANAGVHTESGAYDVRKWLKSYINHPKDHAKQLLAD</sequence>
<dbReference type="EMBL" id="CAEZSW010000100">
    <property type="protein sequence ID" value="CAB4555987.1"/>
    <property type="molecule type" value="Genomic_DNA"/>
</dbReference>
<dbReference type="AlphaFoldDB" id="A0A6J6HPW4"/>
<gene>
    <name evidence="2" type="ORF">UFOPK1508_00737</name>
    <name evidence="3" type="ORF">UFOPK1599_00686</name>
    <name evidence="4" type="ORF">UFOPK1798_00624</name>
    <name evidence="5" type="ORF">UFOPK1894_00574</name>
    <name evidence="6" type="ORF">UFOPK2715_00843</name>
    <name evidence="7" type="ORF">UFOPK3883_00474</name>
    <name evidence="8" type="ORF">UFOPK4125_00309</name>
    <name evidence="9" type="ORF">UFOPK4420_00516</name>
</gene>
<evidence type="ECO:0000313" key="2">
    <source>
        <dbReference type="EMBL" id="CAB4555987.1"/>
    </source>
</evidence>
<dbReference type="EMBL" id="CAEZUH010000048">
    <property type="protein sequence ID" value="CAB4594462.1"/>
    <property type="molecule type" value="Genomic_DNA"/>
</dbReference>
<dbReference type="SUPFAM" id="SSF109854">
    <property type="entry name" value="DinB/YfiT-like putative metalloenzymes"/>
    <property type="match status" value="1"/>
</dbReference>
<evidence type="ECO:0000313" key="7">
    <source>
        <dbReference type="EMBL" id="CAB4963493.1"/>
    </source>
</evidence>
<dbReference type="EMBL" id="CAFBNV010000026">
    <property type="protein sequence ID" value="CAB4963493.1"/>
    <property type="molecule type" value="Genomic_DNA"/>
</dbReference>
<accession>A0A6J6HPW4</accession>
<dbReference type="Gene3D" id="1.20.120.450">
    <property type="entry name" value="dinb family like domain"/>
    <property type="match status" value="1"/>
</dbReference>
<evidence type="ECO:0000313" key="5">
    <source>
        <dbReference type="EMBL" id="CAB4615240.1"/>
    </source>
</evidence>
<dbReference type="InterPro" id="IPR034660">
    <property type="entry name" value="DinB/YfiT-like"/>
</dbReference>
<dbReference type="EMBL" id="CAFBRU010000045">
    <property type="protein sequence ID" value="CAB5111514.1"/>
    <property type="molecule type" value="Genomic_DNA"/>
</dbReference>
<proteinExistence type="predicted"/>
<evidence type="ECO:0000313" key="6">
    <source>
        <dbReference type="EMBL" id="CAB4727320.1"/>
    </source>
</evidence>
<evidence type="ECO:0000259" key="1">
    <source>
        <dbReference type="Pfam" id="PF12867"/>
    </source>
</evidence>
<organism evidence="5">
    <name type="scientific">freshwater metagenome</name>
    <dbReference type="NCBI Taxonomy" id="449393"/>
    <lineage>
        <taxon>unclassified sequences</taxon>
        <taxon>metagenomes</taxon>
        <taxon>ecological metagenomes</taxon>
    </lineage>
</organism>
<evidence type="ECO:0000313" key="4">
    <source>
        <dbReference type="EMBL" id="CAB4594462.1"/>
    </source>
</evidence>
<reference evidence="5" key="1">
    <citation type="submission" date="2020-05" db="EMBL/GenBank/DDBJ databases">
        <authorList>
            <person name="Chiriac C."/>
            <person name="Salcher M."/>
            <person name="Ghai R."/>
            <person name="Kavagutti S V."/>
        </authorList>
    </citation>
    <scope>NUCLEOTIDE SEQUENCE</scope>
</reference>
<evidence type="ECO:0000313" key="8">
    <source>
        <dbReference type="EMBL" id="CAB5018576.1"/>
    </source>
</evidence>
<protein>
    <submittedName>
        <fullName evidence="5">Unannotated protein</fullName>
    </submittedName>
</protein>
<dbReference type="EMBL" id="CAEZTE010000029">
    <property type="protein sequence ID" value="CAB4563062.1"/>
    <property type="molecule type" value="Genomic_DNA"/>
</dbReference>
<dbReference type="InterPro" id="IPR024775">
    <property type="entry name" value="DinB-like"/>
</dbReference>
<name>A0A6J6HPW4_9ZZZZ</name>
<dbReference type="Pfam" id="PF12867">
    <property type="entry name" value="DinB_2"/>
    <property type="match status" value="1"/>
</dbReference>
<feature type="domain" description="DinB-like" evidence="1">
    <location>
        <begin position="13"/>
        <end position="150"/>
    </location>
</feature>